<sequence>MTVFLLLFLSVSAGAEVLEPDSKVAFLGLVFMDTSTEGAYNGERSDETERLALLEGIIEQRFRDEGIPLMDLSPIAEKLENTANVANCYGCEVRMAEALGADFVMVGMVQKVSNLIISMNLSLRDVGTGQVMLARSVEVRSNTDQSWSRGMRYILKTAFFRKNED</sequence>
<dbReference type="Proteomes" id="UP001385499">
    <property type="component" value="Unassembled WGS sequence"/>
</dbReference>
<comment type="caution">
    <text evidence="2">The sequence shown here is derived from an EMBL/GenBank/DDBJ whole genome shotgun (WGS) entry which is preliminary data.</text>
</comment>
<dbReference type="EMBL" id="JBAKIA010000012">
    <property type="protein sequence ID" value="MEJ8475627.1"/>
    <property type="molecule type" value="Genomic_DNA"/>
</dbReference>
<dbReference type="Pfam" id="PF11684">
    <property type="entry name" value="DUF3280"/>
    <property type="match status" value="1"/>
</dbReference>
<feature type="signal peptide" evidence="1">
    <location>
        <begin position="1"/>
        <end position="15"/>
    </location>
</feature>
<dbReference type="RefSeq" id="WP_340275789.1">
    <property type="nucleotide sequence ID" value="NZ_JBAKIA010000012.1"/>
</dbReference>
<accession>A0ABU8TN69</accession>
<protein>
    <submittedName>
        <fullName evidence="2">DUF3280 domain-containing protein</fullName>
    </submittedName>
</protein>
<reference evidence="2 3" key="1">
    <citation type="submission" date="2024-02" db="EMBL/GenBank/DDBJ databases">
        <title>Roseibium algae sp. nov., isolated from marine alga (Grateloupia sp.), showing potential in myo-inositol conversion.</title>
        <authorList>
            <person name="Wang Y."/>
        </authorList>
    </citation>
    <scope>NUCLEOTIDE SEQUENCE [LARGE SCALE GENOMIC DNA]</scope>
    <source>
        <strain evidence="2 3">H3510</strain>
    </source>
</reference>
<name>A0ABU8TN69_9HYPH</name>
<evidence type="ECO:0000313" key="2">
    <source>
        <dbReference type="EMBL" id="MEJ8475627.1"/>
    </source>
</evidence>
<keyword evidence="3" id="KW-1185">Reference proteome</keyword>
<evidence type="ECO:0000256" key="1">
    <source>
        <dbReference type="SAM" id="SignalP"/>
    </source>
</evidence>
<feature type="chain" id="PRO_5045609581" evidence="1">
    <location>
        <begin position="16"/>
        <end position="165"/>
    </location>
</feature>
<proteinExistence type="predicted"/>
<organism evidence="2 3">
    <name type="scientific">Roseibium algae</name>
    <dbReference type="NCBI Taxonomy" id="3123038"/>
    <lineage>
        <taxon>Bacteria</taxon>
        <taxon>Pseudomonadati</taxon>
        <taxon>Pseudomonadota</taxon>
        <taxon>Alphaproteobacteria</taxon>
        <taxon>Hyphomicrobiales</taxon>
        <taxon>Stappiaceae</taxon>
        <taxon>Roseibium</taxon>
    </lineage>
</organism>
<gene>
    <name evidence="2" type="ORF">V6575_16160</name>
</gene>
<dbReference type="InterPro" id="IPR021698">
    <property type="entry name" value="DUF3280"/>
</dbReference>
<evidence type="ECO:0000313" key="3">
    <source>
        <dbReference type="Proteomes" id="UP001385499"/>
    </source>
</evidence>
<keyword evidence="1" id="KW-0732">Signal</keyword>